<sequence length="81" mass="9328">MSIIFDSQCWNCRHYRSWPESPRHFGTSTCAAFPDGIPRRVLSGAVDHRQPLPGDNGVRWESNGRRWPELPPEVQAVLDQR</sequence>
<dbReference type="RefSeq" id="WP_260729224.1">
    <property type="nucleotide sequence ID" value="NZ_BAAABS010000075.1"/>
</dbReference>
<keyword evidence="3" id="KW-1185">Reference proteome</keyword>
<dbReference type="Proteomes" id="UP001058271">
    <property type="component" value="Chromosome"/>
</dbReference>
<evidence type="ECO:0000313" key="3">
    <source>
        <dbReference type="Proteomes" id="UP001058271"/>
    </source>
</evidence>
<reference evidence="2" key="1">
    <citation type="submission" date="2021-04" db="EMBL/GenBank/DDBJ databases">
        <title>Biosynthetic gene clusters of Dactylosporangioum roseum.</title>
        <authorList>
            <person name="Hartkoorn R.C."/>
            <person name="Beaudoing E."/>
            <person name="Hot D."/>
            <person name="Moureu S."/>
        </authorList>
    </citation>
    <scope>NUCLEOTIDE SEQUENCE</scope>
    <source>
        <strain evidence="2">NRRL B-16295</strain>
    </source>
</reference>
<protein>
    <submittedName>
        <fullName evidence="2">Uncharacterized protein</fullName>
    </submittedName>
</protein>
<organism evidence="2 3">
    <name type="scientific">Dactylosporangium roseum</name>
    <dbReference type="NCBI Taxonomy" id="47989"/>
    <lineage>
        <taxon>Bacteria</taxon>
        <taxon>Bacillati</taxon>
        <taxon>Actinomycetota</taxon>
        <taxon>Actinomycetes</taxon>
        <taxon>Micromonosporales</taxon>
        <taxon>Micromonosporaceae</taxon>
        <taxon>Dactylosporangium</taxon>
    </lineage>
</organism>
<evidence type="ECO:0000256" key="1">
    <source>
        <dbReference type="SAM" id="MobiDB-lite"/>
    </source>
</evidence>
<dbReference type="EMBL" id="CP073721">
    <property type="protein sequence ID" value="UWZ39793.1"/>
    <property type="molecule type" value="Genomic_DNA"/>
</dbReference>
<accession>A0ABY5ZFQ9</accession>
<gene>
    <name evidence="2" type="ORF">Drose_17170</name>
</gene>
<feature type="region of interest" description="Disordered" evidence="1">
    <location>
        <begin position="46"/>
        <end position="81"/>
    </location>
</feature>
<name>A0ABY5ZFQ9_9ACTN</name>
<proteinExistence type="predicted"/>
<evidence type="ECO:0000313" key="2">
    <source>
        <dbReference type="EMBL" id="UWZ39793.1"/>
    </source>
</evidence>